<protein>
    <submittedName>
        <fullName evidence="2">Uncharacterized protein</fullName>
    </submittedName>
</protein>
<sequence length="397" mass="43272">MTFHCVLNILPGDILCGAARTNIKFHILHLTMSDTTNSSPSFPTLSDIGDALSDITTADWESAIHPPTLSGIAKELLLVEAHYATEEAGLRKQIEELESTVRRQAKSMARQDVIIKIQEEEMELLDGLIKSRNKSIDEKNETIKRQGECMKVSDSRIATLLGQWDTLQSKGEHQSPYRNKIICVPIPPNSLSHEDSPLSHTPGTDSLSTPKAAVASFLASPASTLMQVNPFATPSVSPASTPVQIDVFSDKRANSPAKSMSTLEAALHPSVKPVVSTPTTTANTPAILLPTPKTTLPTPDKLVPPPTPKQNGESKFSFGKPAPFFTFGDPIPVSPSKFARGLKPHHTHTRSKSAELRASPAMSPFSSRKPFEESEGWKPEDWNKYLRFGPPTAENVF</sequence>
<feature type="compositionally biased region" description="Basic and acidic residues" evidence="1">
    <location>
        <begin position="369"/>
        <end position="384"/>
    </location>
</feature>
<feature type="region of interest" description="Disordered" evidence="1">
    <location>
        <begin position="274"/>
        <end position="300"/>
    </location>
</feature>
<organism evidence="2 3">
    <name type="scientific">Pseudogymnoascus verrucosus</name>
    <dbReference type="NCBI Taxonomy" id="342668"/>
    <lineage>
        <taxon>Eukaryota</taxon>
        <taxon>Fungi</taxon>
        <taxon>Dikarya</taxon>
        <taxon>Ascomycota</taxon>
        <taxon>Pezizomycotina</taxon>
        <taxon>Leotiomycetes</taxon>
        <taxon>Thelebolales</taxon>
        <taxon>Thelebolaceae</taxon>
        <taxon>Pseudogymnoascus</taxon>
    </lineage>
</organism>
<dbReference type="CDD" id="cd22249">
    <property type="entry name" value="UDM1_RNF168_RNF169-like"/>
    <property type="match status" value="1"/>
</dbReference>
<keyword evidence="3" id="KW-1185">Reference proteome</keyword>
<reference evidence="2 3" key="1">
    <citation type="submission" date="2016-03" db="EMBL/GenBank/DDBJ databases">
        <title>Comparative genomics of Pseudogymnoascus destructans, the fungus causing white-nose syndrome of bats.</title>
        <authorList>
            <person name="Palmer J.M."/>
            <person name="Drees K.P."/>
            <person name="Foster J.T."/>
            <person name="Lindner D.L."/>
        </authorList>
    </citation>
    <scope>NUCLEOTIDE SEQUENCE [LARGE SCALE GENOMIC DNA]</scope>
    <source>
        <strain evidence="2 3">UAMH 10579</strain>
    </source>
</reference>
<gene>
    <name evidence="2" type="ORF">VE01_02542</name>
</gene>
<evidence type="ECO:0000256" key="1">
    <source>
        <dbReference type="SAM" id="MobiDB-lite"/>
    </source>
</evidence>
<dbReference type="EMBL" id="KV460213">
    <property type="protein sequence ID" value="OBT99383.2"/>
    <property type="molecule type" value="Genomic_DNA"/>
</dbReference>
<dbReference type="Proteomes" id="UP000091956">
    <property type="component" value="Unassembled WGS sequence"/>
</dbReference>
<dbReference type="RefSeq" id="XP_018133116.2">
    <property type="nucleotide sequence ID" value="XM_018272050.2"/>
</dbReference>
<feature type="region of interest" description="Disordered" evidence="1">
    <location>
        <begin position="338"/>
        <end position="397"/>
    </location>
</feature>
<feature type="compositionally biased region" description="Basic residues" evidence="1">
    <location>
        <begin position="340"/>
        <end position="351"/>
    </location>
</feature>
<dbReference type="AlphaFoldDB" id="A0A1B8GU79"/>
<accession>A0A1B8GU79</accession>
<proteinExistence type="predicted"/>
<name>A0A1B8GU79_9PEZI</name>
<dbReference type="GeneID" id="28835928"/>
<evidence type="ECO:0000313" key="3">
    <source>
        <dbReference type="Proteomes" id="UP000091956"/>
    </source>
</evidence>
<reference evidence="3" key="2">
    <citation type="journal article" date="2018" name="Nat. Commun.">
        <title>Extreme sensitivity to ultraviolet light in the fungal pathogen causing white-nose syndrome of bats.</title>
        <authorList>
            <person name="Palmer J.M."/>
            <person name="Drees K.P."/>
            <person name="Foster J.T."/>
            <person name="Lindner D.L."/>
        </authorList>
    </citation>
    <scope>NUCLEOTIDE SEQUENCE [LARGE SCALE GENOMIC DNA]</scope>
    <source>
        <strain evidence="3">UAMH 10579</strain>
    </source>
</reference>
<evidence type="ECO:0000313" key="2">
    <source>
        <dbReference type="EMBL" id="OBT99383.2"/>
    </source>
</evidence>